<organism evidence="2 3">
    <name type="scientific">Aulographum hederae CBS 113979</name>
    <dbReference type="NCBI Taxonomy" id="1176131"/>
    <lineage>
        <taxon>Eukaryota</taxon>
        <taxon>Fungi</taxon>
        <taxon>Dikarya</taxon>
        <taxon>Ascomycota</taxon>
        <taxon>Pezizomycotina</taxon>
        <taxon>Dothideomycetes</taxon>
        <taxon>Pleosporomycetidae</taxon>
        <taxon>Aulographales</taxon>
        <taxon>Aulographaceae</taxon>
    </lineage>
</organism>
<feature type="compositionally biased region" description="Basic and acidic residues" evidence="1">
    <location>
        <begin position="626"/>
        <end position="641"/>
    </location>
</feature>
<feature type="compositionally biased region" description="Polar residues" evidence="1">
    <location>
        <begin position="1354"/>
        <end position="1369"/>
    </location>
</feature>
<feature type="compositionally biased region" description="Polar residues" evidence="1">
    <location>
        <begin position="238"/>
        <end position="249"/>
    </location>
</feature>
<feature type="region of interest" description="Disordered" evidence="1">
    <location>
        <begin position="1"/>
        <end position="188"/>
    </location>
</feature>
<feature type="compositionally biased region" description="Low complexity" evidence="1">
    <location>
        <begin position="256"/>
        <end position="269"/>
    </location>
</feature>
<feature type="region of interest" description="Disordered" evidence="1">
    <location>
        <begin position="1110"/>
        <end position="1141"/>
    </location>
</feature>
<feature type="compositionally biased region" description="Polar residues" evidence="1">
    <location>
        <begin position="596"/>
        <end position="607"/>
    </location>
</feature>
<feature type="compositionally biased region" description="Low complexity" evidence="1">
    <location>
        <begin position="782"/>
        <end position="793"/>
    </location>
</feature>
<proteinExistence type="predicted"/>
<feature type="compositionally biased region" description="Pro residues" evidence="1">
    <location>
        <begin position="342"/>
        <end position="352"/>
    </location>
</feature>
<feature type="compositionally biased region" description="Basic and acidic residues" evidence="1">
    <location>
        <begin position="1493"/>
        <end position="1506"/>
    </location>
</feature>
<feature type="compositionally biased region" description="Polar residues" evidence="1">
    <location>
        <begin position="421"/>
        <end position="436"/>
    </location>
</feature>
<keyword evidence="3" id="KW-1185">Reference proteome</keyword>
<feature type="compositionally biased region" description="Polar residues" evidence="1">
    <location>
        <begin position="1"/>
        <end position="15"/>
    </location>
</feature>
<evidence type="ECO:0000313" key="3">
    <source>
        <dbReference type="Proteomes" id="UP000800041"/>
    </source>
</evidence>
<feature type="region of interest" description="Disordered" evidence="1">
    <location>
        <begin position="975"/>
        <end position="997"/>
    </location>
</feature>
<dbReference type="OrthoDB" id="5382952at2759"/>
<accession>A0A6G1HFZ7</accession>
<feature type="compositionally biased region" description="Polar residues" evidence="1">
    <location>
        <begin position="753"/>
        <end position="769"/>
    </location>
</feature>
<evidence type="ECO:0000313" key="2">
    <source>
        <dbReference type="EMBL" id="KAF1991972.1"/>
    </source>
</evidence>
<feature type="compositionally biased region" description="Basic and acidic residues" evidence="1">
    <location>
        <begin position="1265"/>
        <end position="1279"/>
    </location>
</feature>
<evidence type="ECO:0000256" key="1">
    <source>
        <dbReference type="SAM" id="MobiDB-lite"/>
    </source>
</evidence>
<dbReference type="Proteomes" id="UP000800041">
    <property type="component" value="Unassembled WGS sequence"/>
</dbReference>
<feature type="compositionally biased region" description="Low complexity" evidence="1">
    <location>
        <begin position="23"/>
        <end position="40"/>
    </location>
</feature>
<dbReference type="EMBL" id="ML977138">
    <property type="protein sequence ID" value="KAF1991972.1"/>
    <property type="molecule type" value="Genomic_DNA"/>
</dbReference>
<gene>
    <name evidence="2" type="ORF">K402DRAFT_75641</name>
</gene>
<name>A0A6G1HFZ7_9PEZI</name>
<feature type="region of interest" description="Disordered" evidence="1">
    <location>
        <begin position="224"/>
        <end position="665"/>
    </location>
</feature>
<feature type="compositionally biased region" description="Low complexity" evidence="1">
    <location>
        <begin position="1232"/>
        <end position="1252"/>
    </location>
</feature>
<feature type="compositionally biased region" description="Polar residues" evidence="1">
    <location>
        <begin position="444"/>
        <end position="460"/>
    </location>
</feature>
<feature type="region of interest" description="Disordered" evidence="1">
    <location>
        <begin position="680"/>
        <end position="819"/>
    </location>
</feature>
<feature type="compositionally biased region" description="Polar residues" evidence="1">
    <location>
        <begin position="1253"/>
        <end position="1264"/>
    </location>
</feature>
<feature type="region of interest" description="Disordered" evidence="1">
    <location>
        <begin position="852"/>
        <end position="886"/>
    </location>
</feature>
<feature type="compositionally biased region" description="Polar residues" evidence="1">
    <location>
        <begin position="99"/>
        <end position="119"/>
    </location>
</feature>
<feature type="compositionally biased region" description="Basic and acidic residues" evidence="1">
    <location>
        <begin position="608"/>
        <end position="618"/>
    </location>
</feature>
<evidence type="ECO:0008006" key="4">
    <source>
        <dbReference type="Google" id="ProtNLM"/>
    </source>
</evidence>
<dbReference type="SUPFAM" id="SSF53335">
    <property type="entry name" value="S-adenosyl-L-methionine-dependent methyltransferases"/>
    <property type="match status" value="1"/>
</dbReference>
<protein>
    <recommendedName>
        <fullName evidence="4">Methyltransferase type 11 domain-containing protein</fullName>
    </recommendedName>
</protein>
<feature type="region of interest" description="Disordered" evidence="1">
    <location>
        <begin position="1223"/>
        <end position="1279"/>
    </location>
</feature>
<feature type="compositionally biased region" description="Polar residues" evidence="1">
    <location>
        <begin position="370"/>
        <end position="379"/>
    </location>
</feature>
<feature type="region of interest" description="Disordered" evidence="1">
    <location>
        <begin position="1492"/>
        <end position="1512"/>
    </location>
</feature>
<feature type="compositionally biased region" description="Low complexity" evidence="1">
    <location>
        <begin position="310"/>
        <end position="322"/>
    </location>
</feature>
<sequence length="1608" mass="173327">MASYKSQYNPTSRPEGQSGIPQRLPSSRLPTRTPSSSSSTPQPPPTRSPSKLTKRPPVNRDNEAVYGSRKQAPQRGMSPRFGNPEEHRRGAATYPPVSASRTPTPSINNSRFMPPSVSNRFAKYESPRTPSLVSGSSASTVDSPRSQMLRHKASLIGKRAPPAHSGSFSSQDDVPPEAGSSGFKDPFPDSVLGITMPAVVEGFHRDERGSEKLQTHLPGFDMLPSIATQNLPPPTPLYTLSASPSTRYTDSPGAFSLSSTPTSMSSYASGIVATAKPSVRPRQISPTRSRPPVTRRRPEDSPGPDAQALSSVRESSSSSSASTVIAEGGKQNEKSKASRLSAPPPSPPPPSSNPQKGSKISNAAKEETSGHINSSTNSWPAVFVPPPELAHLMDAPTQKPAKPTKPTRPSREGTPDILNLRQPSPIVQSNMTSLPSTFHRRQSSVENRSVSTSAVPTLSKSRFAMPTKLPSRSASRNPSPSPTQSAIPPMTSRVPVSRGPTPEIPIEGEEKRGKGRQPSPKPGSRFGFFSRKKSDQTPPAERSERKARKGPAAGTGHEGYGKFGIGRGRSGSTTSGSGSIGRSPSAESTPEVPKRTPSTRQSSITSNKDMDDFLRDRLSPVTLRGEGGKTVDEKPTLERSLSEGSQGNVTGVGFQKSGTAAEEGTDGAIQLQRPVLLPSPMSDPLLYGSPVKQSLTAENTEKDGKIGNSRIRNLAARRSARMSQLFEGKSPPPGPKPIQTTSTPVSPPIGSAMTGQTSISEVGNTLSRTASRDAKEVLGANRKPTPQPKMQTKPPRKWNFFQRSHASPKKDAVPEASLAGGKLPVSRSVAHYALEGGDNLSVQDLEQIMQEADALSDESEHHDETIAARTMAKSSRTHGDSVLLPSPPFFPTSFLEPPRAASPKVQLRLDIPAAPQKPVVDDSSQPSFPVPDSAAFVDTHRSPTLVEMPPHRPSRLPQVGRIPLVVSKRERDRERKLSVQSFSRPFAPTQPSPAIAQPSVSPIAADEVFTGSASAQQPMDAVSPYVTPISTGSHTSMVFPEDYAPDVQQPIFKAEEDEFLAFPPRQNSEVSTSSGSGILAFAVPTAVVPPRGAPLSEDEVWNEYDDLLDEVLSPTDGPSGRSSYGQQHLGGPISSQSPPMIQQQIASVQETIRRLQAASFSTTTTRSSLARLSEHQSRLLQTLQSMPTPTTPAMSFTDFYSGYGDRNHSVAEASGNRISFPASSRISTSTARLSLPSSSMRPSSSQPTTPQSDTASRSGPSQQSNRDRSSRIVDMEGEKDPASMAELRFGALMTSKWLSFGRVLFSPAHLELKNKDEDRVLILDGLGKDWSFYCALTYPNAAIYNLGTEPSDPQPSSNQPASVNFSSPSNHRHIHHPTISAPFPFPRGFFAAVVFRFPTASSEATYRFALSECKRVLRPGGYLEVAVLDIDLLNMGNRARRAVRALKLRMQDQDPAVCLKPASDTIQKLIGRRGFENMNRCVVGVPAAGRIPGSRDEGDSRDRQELNDVPAATAEKDKSFSDLLRDQGQGGDEGITKMVARVGRWWYSSCYESVAAPAADGDETQIQQRSLWADQALLRECEKRQTNFRMLICYAQKPTCAPRRTVSL</sequence>
<feature type="compositionally biased region" description="Gly residues" evidence="1">
    <location>
        <begin position="556"/>
        <end position="569"/>
    </location>
</feature>
<feature type="compositionally biased region" description="Polar residues" evidence="1">
    <location>
        <begin position="128"/>
        <end position="146"/>
    </location>
</feature>
<feature type="compositionally biased region" description="Low complexity" evidence="1">
    <location>
        <begin position="1132"/>
        <end position="1141"/>
    </location>
</feature>
<reference evidence="2" key="1">
    <citation type="journal article" date="2020" name="Stud. Mycol.">
        <title>101 Dothideomycetes genomes: a test case for predicting lifestyles and emergence of pathogens.</title>
        <authorList>
            <person name="Haridas S."/>
            <person name="Albert R."/>
            <person name="Binder M."/>
            <person name="Bloem J."/>
            <person name="Labutti K."/>
            <person name="Salamov A."/>
            <person name="Andreopoulos B."/>
            <person name="Baker S."/>
            <person name="Barry K."/>
            <person name="Bills G."/>
            <person name="Bluhm B."/>
            <person name="Cannon C."/>
            <person name="Castanera R."/>
            <person name="Culley D."/>
            <person name="Daum C."/>
            <person name="Ezra D."/>
            <person name="Gonzalez J."/>
            <person name="Henrissat B."/>
            <person name="Kuo A."/>
            <person name="Liang C."/>
            <person name="Lipzen A."/>
            <person name="Lutzoni F."/>
            <person name="Magnuson J."/>
            <person name="Mondo S."/>
            <person name="Nolan M."/>
            <person name="Ohm R."/>
            <person name="Pangilinan J."/>
            <person name="Park H.-J."/>
            <person name="Ramirez L."/>
            <person name="Alfaro M."/>
            <person name="Sun H."/>
            <person name="Tritt A."/>
            <person name="Yoshinaga Y."/>
            <person name="Zwiers L.-H."/>
            <person name="Turgeon B."/>
            <person name="Goodwin S."/>
            <person name="Spatafora J."/>
            <person name="Crous P."/>
            <person name="Grigoriev I."/>
        </authorList>
    </citation>
    <scope>NUCLEOTIDE SEQUENCE</scope>
    <source>
        <strain evidence="2">CBS 113979</strain>
    </source>
</reference>
<dbReference type="Gene3D" id="3.40.50.150">
    <property type="entry name" value="Vaccinia Virus protein VP39"/>
    <property type="match status" value="1"/>
</dbReference>
<feature type="region of interest" description="Disordered" evidence="1">
    <location>
        <begin position="1349"/>
        <end position="1369"/>
    </location>
</feature>
<dbReference type="InterPro" id="IPR029063">
    <property type="entry name" value="SAM-dependent_MTases_sf"/>
</dbReference>
<feature type="compositionally biased region" description="Low complexity" evidence="1">
    <location>
        <begin position="570"/>
        <end position="583"/>
    </location>
</feature>